<feature type="domain" description="Mur ligase central" evidence="2">
    <location>
        <begin position="113"/>
        <end position="288"/>
    </location>
</feature>
<dbReference type="InterPro" id="IPR000713">
    <property type="entry name" value="Mur_ligase_N"/>
</dbReference>
<keyword evidence="4" id="KW-1185">Reference proteome</keyword>
<dbReference type="GO" id="GO:0016881">
    <property type="term" value="F:acid-amino acid ligase activity"/>
    <property type="evidence" value="ECO:0007669"/>
    <property type="project" value="InterPro"/>
</dbReference>
<dbReference type="Pfam" id="PF01225">
    <property type="entry name" value="Mur_ligase"/>
    <property type="match status" value="1"/>
</dbReference>
<dbReference type="GO" id="GO:0005524">
    <property type="term" value="F:ATP binding"/>
    <property type="evidence" value="ECO:0007669"/>
    <property type="project" value="InterPro"/>
</dbReference>
<dbReference type="InterPro" id="IPR050061">
    <property type="entry name" value="MurCDEF_pg_biosynth"/>
</dbReference>
<sequence>MNLENIKKVHFIAIGGSVMHNLALALHQKGIQVSGSDDEIYEPAASKLAKAGIKPEAGWHPEQITPELDAIILGMHAQKDNPELLKARELGLNIYSFPEFIKKLSENKQRIVIGGSHGKSTITSMIMHVLKHAGKPFDYLVGAELEGFDLTVSISSAPIIVIEGDEYLSSKIDPVPKFLKYDHHIGVISGIEWDHKNVFPTMDDYTQQFDEFADKTPKAGSLIYCEEDALANIVGSKEREDVRKSPYSAHNSKIVDGKTILVTKDHGNVPIKIFGKHNLQNISAAFEVCKLIGIKVNTFYEAIASFKGAANRLTLLDEANGHLVYKDYAHAPSKLVATVDAMHHQFPDKKLCVAYELHTFSSLDPDYLKQYKGTLKNCDQAFIYVNPANLKLKDGKPFTEEDLRKAFDQNDLKYFDDTDQLVNAMLTFKKSHAQCAFAFLSSGHFNHINFKTIAHELVS</sequence>
<evidence type="ECO:0000259" key="2">
    <source>
        <dbReference type="Pfam" id="PF08245"/>
    </source>
</evidence>
<dbReference type="Proteomes" id="UP000611723">
    <property type="component" value="Unassembled WGS sequence"/>
</dbReference>
<dbReference type="Pfam" id="PF08245">
    <property type="entry name" value="Mur_ligase_M"/>
    <property type="match status" value="1"/>
</dbReference>
<gene>
    <name evidence="3" type="ORF">JKA74_03880</name>
</gene>
<name>A0A934WWH4_9BACT</name>
<dbReference type="Gene3D" id="3.40.50.720">
    <property type="entry name" value="NAD(P)-binding Rossmann-like Domain"/>
    <property type="match status" value="1"/>
</dbReference>
<dbReference type="EMBL" id="JAEQBW010000001">
    <property type="protein sequence ID" value="MBK6264165.1"/>
    <property type="molecule type" value="Genomic_DNA"/>
</dbReference>
<dbReference type="Gene3D" id="3.40.1190.10">
    <property type="entry name" value="Mur-like, catalytic domain"/>
    <property type="match status" value="1"/>
</dbReference>
<dbReference type="AlphaFoldDB" id="A0A934WWH4"/>
<proteinExistence type="predicted"/>
<dbReference type="SUPFAM" id="SSF51984">
    <property type="entry name" value="MurCD N-terminal domain"/>
    <property type="match status" value="1"/>
</dbReference>
<evidence type="ECO:0000259" key="1">
    <source>
        <dbReference type="Pfam" id="PF01225"/>
    </source>
</evidence>
<comment type="caution">
    <text evidence="3">The sequence shown here is derived from an EMBL/GenBank/DDBJ whole genome shotgun (WGS) entry which is preliminary data.</text>
</comment>
<dbReference type="Gene3D" id="3.90.190.20">
    <property type="entry name" value="Mur ligase, C-terminal domain"/>
    <property type="match status" value="1"/>
</dbReference>
<dbReference type="RefSeq" id="WP_201429838.1">
    <property type="nucleotide sequence ID" value="NZ_JAEQBW010000001.1"/>
</dbReference>
<dbReference type="PANTHER" id="PTHR43445">
    <property type="entry name" value="UDP-N-ACETYLMURAMATE--L-ALANINE LIGASE-RELATED"/>
    <property type="match status" value="1"/>
</dbReference>
<dbReference type="SUPFAM" id="SSF53244">
    <property type="entry name" value="MurD-like peptide ligases, peptide-binding domain"/>
    <property type="match status" value="1"/>
</dbReference>
<reference evidence="3" key="1">
    <citation type="submission" date="2021-01" db="EMBL/GenBank/DDBJ databases">
        <title>Marivirga aurantiaca sp. nov., isolated from intertidal surface sediments.</title>
        <authorList>
            <person name="Zhang M."/>
        </authorList>
    </citation>
    <scope>NUCLEOTIDE SEQUENCE</scope>
    <source>
        <strain evidence="3">S37H4</strain>
    </source>
</reference>
<dbReference type="SUPFAM" id="SSF53623">
    <property type="entry name" value="MurD-like peptide ligases, catalytic domain"/>
    <property type="match status" value="1"/>
</dbReference>
<dbReference type="InterPro" id="IPR036615">
    <property type="entry name" value="Mur_ligase_C_dom_sf"/>
</dbReference>
<evidence type="ECO:0000313" key="4">
    <source>
        <dbReference type="Proteomes" id="UP000611723"/>
    </source>
</evidence>
<dbReference type="InterPro" id="IPR036565">
    <property type="entry name" value="Mur-like_cat_sf"/>
</dbReference>
<organism evidence="3 4">
    <name type="scientific">Marivirga aurantiaca</name>
    <dbReference type="NCBI Taxonomy" id="2802615"/>
    <lineage>
        <taxon>Bacteria</taxon>
        <taxon>Pseudomonadati</taxon>
        <taxon>Bacteroidota</taxon>
        <taxon>Cytophagia</taxon>
        <taxon>Cytophagales</taxon>
        <taxon>Marivirgaceae</taxon>
        <taxon>Marivirga</taxon>
    </lineage>
</organism>
<accession>A0A934WWH4</accession>
<dbReference type="InterPro" id="IPR013221">
    <property type="entry name" value="Mur_ligase_cen"/>
</dbReference>
<feature type="domain" description="Mur ligase N-terminal catalytic" evidence="1">
    <location>
        <begin position="8"/>
        <end position="108"/>
    </location>
</feature>
<dbReference type="PANTHER" id="PTHR43445:SF5">
    <property type="entry name" value="UDP-N-ACETYLMURAMATE--L-ALANYL-GAMMA-D-GLUTAMYL-MESO-2,6-DIAMINOHEPTANDIOATE LIGASE"/>
    <property type="match status" value="1"/>
</dbReference>
<protein>
    <submittedName>
        <fullName evidence="3">Peptidoglycan synthetase</fullName>
    </submittedName>
</protein>
<evidence type="ECO:0000313" key="3">
    <source>
        <dbReference type="EMBL" id="MBK6264165.1"/>
    </source>
</evidence>